<dbReference type="PANTHER" id="PTHR43757">
    <property type="entry name" value="AMINOMETHYLTRANSFERASE"/>
    <property type="match status" value="1"/>
</dbReference>
<dbReference type="Proteomes" id="UP000294980">
    <property type="component" value="Unassembled WGS sequence"/>
</dbReference>
<proteinExistence type="inferred from homology"/>
<dbReference type="InterPro" id="IPR006223">
    <property type="entry name" value="GcvT"/>
</dbReference>
<dbReference type="Gene3D" id="2.40.30.110">
    <property type="entry name" value="Aminomethyltransferase beta-barrel domains"/>
    <property type="match status" value="1"/>
</dbReference>
<comment type="similarity">
    <text evidence="1">Belongs to the GcvT family.</text>
</comment>
<keyword evidence="10" id="KW-0489">Methyltransferase</keyword>
<evidence type="ECO:0000256" key="7">
    <source>
        <dbReference type="PIRSR" id="PIRSR006487-1"/>
    </source>
</evidence>
<dbReference type="InterPro" id="IPR029043">
    <property type="entry name" value="GcvT/YgfZ_C"/>
</dbReference>
<dbReference type="NCBIfam" id="NF010093">
    <property type="entry name" value="PRK13579.1"/>
    <property type="match status" value="1"/>
</dbReference>
<keyword evidence="11" id="KW-1185">Reference proteome</keyword>
<reference evidence="10 11" key="1">
    <citation type="submission" date="2019-03" db="EMBL/GenBank/DDBJ databases">
        <title>Genomic Encyclopedia of Type Strains, Phase IV (KMG-IV): sequencing the most valuable type-strain genomes for metagenomic binning, comparative biology and taxonomic classification.</title>
        <authorList>
            <person name="Goeker M."/>
        </authorList>
    </citation>
    <scope>NUCLEOTIDE SEQUENCE [LARGE SCALE GENOMIC DNA]</scope>
    <source>
        <strain evidence="10 11">DSM 23344</strain>
    </source>
</reference>
<dbReference type="GO" id="GO:0032259">
    <property type="term" value="P:methylation"/>
    <property type="evidence" value="ECO:0007669"/>
    <property type="project" value="UniProtKB-KW"/>
</dbReference>
<dbReference type="Gene3D" id="4.10.1250.10">
    <property type="entry name" value="Aminomethyltransferase fragment"/>
    <property type="match status" value="1"/>
</dbReference>
<evidence type="ECO:0000256" key="2">
    <source>
        <dbReference type="ARBA" id="ARBA00012616"/>
    </source>
</evidence>
<evidence type="ECO:0000256" key="3">
    <source>
        <dbReference type="ARBA" id="ARBA00022576"/>
    </source>
</evidence>
<dbReference type="Gene3D" id="3.30.1360.120">
    <property type="entry name" value="Probable tRNA modification gtpase trme, domain 1"/>
    <property type="match status" value="1"/>
</dbReference>
<gene>
    <name evidence="10" type="ORF">EV688_1214</name>
</gene>
<accession>A0A4R2KE17</accession>
<feature type="domain" description="GCVT N-terminal" evidence="8">
    <location>
        <begin position="14"/>
        <end position="260"/>
    </location>
</feature>
<organism evidence="10 11">
    <name type="scientific">Chromatocurvus halotolerans</name>
    <dbReference type="NCBI Taxonomy" id="1132028"/>
    <lineage>
        <taxon>Bacteria</taxon>
        <taxon>Pseudomonadati</taxon>
        <taxon>Pseudomonadota</taxon>
        <taxon>Gammaproteobacteria</taxon>
        <taxon>Cellvibrionales</taxon>
        <taxon>Halieaceae</taxon>
        <taxon>Chromatocurvus</taxon>
    </lineage>
</organism>
<dbReference type="SUPFAM" id="SSF101790">
    <property type="entry name" value="Aminomethyltransferase beta-barrel domain"/>
    <property type="match status" value="1"/>
</dbReference>
<dbReference type="RefSeq" id="WP_117319472.1">
    <property type="nucleotide sequence ID" value="NZ_QQSW01000028.1"/>
</dbReference>
<dbReference type="NCBIfam" id="NF001567">
    <property type="entry name" value="PRK00389.1"/>
    <property type="match status" value="1"/>
</dbReference>
<dbReference type="GO" id="GO:0004047">
    <property type="term" value="F:aminomethyltransferase activity"/>
    <property type="evidence" value="ECO:0007669"/>
    <property type="project" value="UniProtKB-EC"/>
</dbReference>
<feature type="binding site" evidence="7">
    <location>
        <position position="199"/>
    </location>
    <ligand>
        <name>substrate</name>
    </ligand>
</feature>
<dbReference type="GO" id="GO:0008168">
    <property type="term" value="F:methyltransferase activity"/>
    <property type="evidence" value="ECO:0007669"/>
    <property type="project" value="UniProtKB-KW"/>
</dbReference>
<dbReference type="OrthoDB" id="9774591at2"/>
<dbReference type="EMBL" id="SLWX01000021">
    <property type="protein sequence ID" value="TCO71753.1"/>
    <property type="molecule type" value="Genomic_DNA"/>
</dbReference>
<evidence type="ECO:0000256" key="6">
    <source>
        <dbReference type="ARBA" id="ARBA00047665"/>
    </source>
</evidence>
<dbReference type="PANTHER" id="PTHR43757:SF2">
    <property type="entry name" value="AMINOMETHYLTRANSFERASE, MITOCHONDRIAL"/>
    <property type="match status" value="1"/>
</dbReference>
<dbReference type="InterPro" id="IPR013977">
    <property type="entry name" value="GcvT_C"/>
</dbReference>
<sequence>MTDTQQTLLHTPLADLHRECGARMTPFAGYEMPLQFALGVKREHLHTREHAGLFDVSHMGQLMLRGVDADRALEALIPSDIVGLAEGRQRYGLLTNADGGIIDDLMIARHSEGLFLVVNAARKAVDIAHLREHLPTGVSLECLEDRALLALQGPAAEAVLTRLQPAAADMRFMDSQTLEIAGIECIVSRSGYTGEDGYELSIPADRAEALARQLLDFPEVEPIGLGARNSLRLEAGLCLYGNDIDMSTTPLEAGLKWAISPARRPGGARAGGYVGENVIAQQLETGSWSRQRVGLLGEGRAPVREEAPLFSDADAPAGAVTSGVFGPSVDGPVAMGYVDKALAKAGTTVFAEVRGKRLPMTVTRMPFFTPGYKRG</sequence>
<dbReference type="InterPro" id="IPR028896">
    <property type="entry name" value="GcvT/YgfZ/DmdA"/>
</dbReference>
<feature type="domain" description="Aminomethyltransferase C-terminal" evidence="9">
    <location>
        <begin position="290"/>
        <end position="368"/>
    </location>
</feature>
<evidence type="ECO:0000259" key="9">
    <source>
        <dbReference type="Pfam" id="PF08669"/>
    </source>
</evidence>
<evidence type="ECO:0000259" key="8">
    <source>
        <dbReference type="Pfam" id="PF01571"/>
    </source>
</evidence>
<name>A0A4R2KE17_9GAMM</name>
<comment type="catalytic activity">
    <reaction evidence="6">
        <text>N(6)-[(R)-S(8)-aminomethyldihydrolipoyl]-L-lysyl-[protein] + (6S)-5,6,7,8-tetrahydrofolate = N(6)-[(R)-dihydrolipoyl]-L-lysyl-[protein] + (6R)-5,10-methylene-5,6,7,8-tetrahydrofolate + NH4(+)</text>
        <dbReference type="Rhea" id="RHEA:16945"/>
        <dbReference type="Rhea" id="RHEA-COMP:10475"/>
        <dbReference type="Rhea" id="RHEA-COMP:10492"/>
        <dbReference type="ChEBI" id="CHEBI:15636"/>
        <dbReference type="ChEBI" id="CHEBI:28938"/>
        <dbReference type="ChEBI" id="CHEBI:57453"/>
        <dbReference type="ChEBI" id="CHEBI:83100"/>
        <dbReference type="ChEBI" id="CHEBI:83143"/>
        <dbReference type="EC" id="2.1.2.10"/>
    </reaction>
</comment>
<evidence type="ECO:0000256" key="4">
    <source>
        <dbReference type="ARBA" id="ARBA00022679"/>
    </source>
</evidence>
<comment type="caution">
    <text evidence="10">The sequence shown here is derived from an EMBL/GenBank/DDBJ whole genome shotgun (WGS) entry which is preliminary data.</text>
</comment>
<dbReference type="GO" id="GO:0005960">
    <property type="term" value="C:glycine cleavage complex"/>
    <property type="evidence" value="ECO:0007669"/>
    <property type="project" value="InterPro"/>
</dbReference>
<protein>
    <recommendedName>
        <fullName evidence="2">aminomethyltransferase</fullName>
        <ecNumber evidence="2">2.1.2.10</ecNumber>
    </recommendedName>
    <alternativeName>
        <fullName evidence="5">Glycine cleavage system T protein</fullName>
    </alternativeName>
</protein>
<dbReference type="SUPFAM" id="SSF103025">
    <property type="entry name" value="Folate-binding domain"/>
    <property type="match status" value="1"/>
</dbReference>
<dbReference type="Pfam" id="PF08669">
    <property type="entry name" value="GCV_T_C"/>
    <property type="match status" value="1"/>
</dbReference>
<dbReference type="AlphaFoldDB" id="A0A4R2KE17"/>
<dbReference type="InterPro" id="IPR006222">
    <property type="entry name" value="GCVT_N"/>
</dbReference>
<dbReference type="Gene3D" id="3.30.70.1400">
    <property type="entry name" value="Aminomethyltransferase beta-barrel domains"/>
    <property type="match status" value="1"/>
</dbReference>
<dbReference type="EC" id="2.1.2.10" evidence="2"/>
<dbReference type="PIRSF" id="PIRSF006487">
    <property type="entry name" value="GcvT"/>
    <property type="match status" value="1"/>
</dbReference>
<dbReference type="Pfam" id="PF01571">
    <property type="entry name" value="GCV_T"/>
    <property type="match status" value="1"/>
</dbReference>
<evidence type="ECO:0000313" key="10">
    <source>
        <dbReference type="EMBL" id="TCO71753.1"/>
    </source>
</evidence>
<dbReference type="NCBIfam" id="TIGR00528">
    <property type="entry name" value="gcvT"/>
    <property type="match status" value="1"/>
</dbReference>
<evidence type="ECO:0000256" key="5">
    <source>
        <dbReference type="ARBA" id="ARBA00031395"/>
    </source>
</evidence>
<dbReference type="InterPro" id="IPR027266">
    <property type="entry name" value="TrmE/GcvT-like"/>
</dbReference>
<dbReference type="GO" id="GO:0006546">
    <property type="term" value="P:glycine catabolic process"/>
    <property type="evidence" value="ECO:0007669"/>
    <property type="project" value="InterPro"/>
</dbReference>
<evidence type="ECO:0000313" key="11">
    <source>
        <dbReference type="Proteomes" id="UP000294980"/>
    </source>
</evidence>
<evidence type="ECO:0000256" key="1">
    <source>
        <dbReference type="ARBA" id="ARBA00008609"/>
    </source>
</evidence>
<keyword evidence="4 10" id="KW-0808">Transferase</keyword>
<keyword evidence="3" id="KW-0032">Aminotransferase</keyword>
<dbReference type="GO" id="GO:0008483">
    <property type="term" value="F:transaminase activity"/>
    <property type="evidence" value="ECO:0007669"/>
    <property type="project" value="UniProtKB-KW"/>
</dbReference>